<dbReference type="Proteomes" id="UP000286045">
    <property type="component" value="Unassembled WGS sequence"/>
</dbReference>
<evidence type="ECO:0000313" key="2">
    <source>
        <dbReference type="EMBL" id="RWA09127.1"/>
    </source>
</evidence>
<keyword evidence="3" id="KW-1185">Reference proteome</keyword>
<dbReference type="CDD" id="cd08276">
    <property type="entry name" value="MDR7"/>
    <property type="match status" value="1"/>
</dbReference>
<dbReference type="PANTHER" id="PTHR45033:SF1">
    <property type="entry name" value="OXIDOREDUCTASE (EUROFUNG)"/>
    <property type="match status" value="1"/>
</dbReference>
<evidence type="ECO:0000259" key="1">
    <source>
        <dbReference type="SMART" id="SM00829"/>
    </source>
</evidence>
<dbReference type="SUPFAM" id="SSF50129">
    <property type="entry name" value="GroES-like"/>
    <property type="match status" value="1"/>
</dbReference>
<feature type="domain" description="Enoyl reductase (ER)" evidence="1">
    <location>
        <begin position="10"/>
        <end position="335"/>
    </location>
</feature>
<dbReference type="InterPro" id="IPR036291">
    <property type="entry name" value="NAD(P)-bd_dom_sf"/>
</dbReference>
<dbReference type="Pfam" id="PF00107">
    <property type="entry name" value="ADH_zinc_N"/>
    <property type="match status" value="1"/>
</dbReference>
<dbReference type="AlphaFoldDB" id="A0A439D3Y8"/>
<reference evidence="2 3" key="1">
    <citation type="submission" date="2018-12" db="EMBL/GenBank/DDBJ databases">
        <title>Draft genome sequence of Xylaria grammica IHI A82.</title>
        <authorList>
            <person name="Buettner E."/>
            <person name="Kellner H."/>
        </authorList>
    </citation>
    <scope>NUCLEOTIDE SEQUENCE [LARGE SCALE GENOMIC DNA]</scope>
    <source>
        <strain evidence="2 3">IHI A82</strain>
    </source>
</reference>
<dbReference type="STRING" id="363999.A0A439D3Y8"/>
<dbReference type="GO" id="GO:0016491">
    <property type="term" value="F:oxidoreductase activity"/>
    <property type="evidence" value="ECO:0007669"/>
    <property type="project" value="InterPro"/>
</dbReference>
<dbReference type="Gene3D" id="3.90.180.10">
    <property type="entry name" value="Medium-chain alcohol dehydrogenases, catalytic domain"/>
    <property type="match status" value="1"/>
</dbReference>
<dbReference type="InterPro" id="IPR011032">
    <property type="entry name" value="GroES-like_sf"/>
</dbReference>
<name>A0A439D3Y8_9PEZI</name>
<dbReference type="InterPro" id="IPR020843">
    <property type="entry name" value="ER"/>
</dbReference>
<dbReference type="Gene3D" id="3.40.50.720">
    <property type="entry name" value="NAD(P)-binding Rossmann-like Domain"/>
    <property type="match status" value="1"/>
</dbReference>
<sequence>MKQWVTNQNGLDKLRLVDAPEPSGLKEGEVLVKIHSVSLNFRDTEVCMGEYDHHKTIDTGSEVVPTSDCCGVVVKLGPGASDLLKEGDRVASTFCQTHLTGQIVEKDMYRVFPAYGLVKVPDYLTYGQAACLPVAAVTAWMGINSFQPIGQPLRGKDKFVLLQGTGGVAVTGLQIAKALGLTTIITSSSDKKLELAKGLGADYTINYKNTPDWDEVVLNLTGGRGADVILECGGAQTLAKSFRCVAFGGLISAIGYVSGKEDAVSNRINANLLALCRNVTFKGIINGPKDRFEEVLRFYESERIEPVIDRTFEFEEADKALQYLFSGGHFGKIVVQVQ</sequence>
<comment type="caution">
    <text evidence="2">The sequence shown here is derived from an EMBL/GenBank/DDBJ whole genome shotgun (WGS) entry which is preliminary data.</text>
</comment>
<proteinExistence type="predicted"/>
<dbReference type="PANTHER" id="PTHR45033">
    <property type="match status" value="1"/>
</dbReference>
<dbReference type="InterPro" id="IPR052711">
    <property type="entry name" value="Zinc_ADH-like"/>
</dbReference>
<gene>
    <name evidence="2" type="ORF">EKO27_g5982</name>
</gene>
<evidence type="ECO:0000313" key="3">
    <source>
        <dbReference type="Proteomes" id="UP000286045"/>
    </source>
</evidence>
<protein>
    <recommendedName>
        <fullName evidence="1">Enoyl reductase (ER) domain-containing protein</fullName>
    </recommendedName>
</protein>
<dbReference type="EMBL" id="RYZI01000168">
    <property type="protein sequence ID" value="RWA09127.1"/>
    <property type="molecule type" value="Genomic_DNA"/>
</dbReference>
<dbReference type="SMART" id="SM00829">
    <property type="entry name" value="PKS_ER"/>
    <property type="match status" value="1"/>
</dbReference>
<accession>A0A439D3Y8</accession>
<dbReference type="InterPro" id="IPR013149">
    <property type="entry name" value="ADH-like_C"/>
</dbReference>
<dbReference type="Pfam" id="PF08240">
    <property type="entry name" value="ADH_N"/>
    <property type="match status" value="1"/>
</dbReference>
<organism evidence="2 3">
    <name type="scientific">Xylaria grammica</name>
    <dbReference type="NCBI Taxonomy" id="363999"/>
    <lineage>
        <taxon>Eukaryota</taxon>
        <taxon>Fungi</taxon>
        <taxon>Dikarya</taxon>
        <taxon>Ascomycota</taxon>
        <taxon>Pezizomycotina</taxon>
        <taxon>Sordariomycetes</taxon>
        <taxon>Xylariomycetidae</taxon>
        <taxon>Xylariales</taxon>
        <taxon>Xylariaceae</taxon>
        <taxon>Xylaria</taxon>
    </lineage>
</organism>
<dbReference type="SUPFAM" id="SSF51735">
    <property type="entry name" value="NAD(P)-binding Rossmann-fold domains"/>
    <property type="match status" value="1"/>
</dbReference>
<dbReference type="InterPro" id="IPR013154">
    <property type="entry name" value="ADH-like_N"/>
</dbReference>